<dbReference type="PANTHER" id="PTHR41786:SF1">
    <property type="entry name" value="6-HYDROXYMETHYLPTERIN DIPHOSPHOKINASE MPTE-LIKE DOMAIN-CONTAINING PROTEIN"/>
    <property type="match status" value="1"/>
</dbReference>
<sequence length="626" mass="69783">MEGFSAEGLRERFKDNLGFFKHHLPKLYEQLLPAPCAYNLLWDSGGLNILNLSDGSLLFPCIGGEHQMLNVSRDWASHILNNPKWSLKTNDFILGDLDLKTLPLTNQACQDILDLGNSNAPYHLGQNFYPPTILYGMAGGLFLALLLEQGAFFHALYIYEEHIDLLRISCYFIDYAQLFSTTPPQDCAIFLKNLPTPFFKHAFLHKRVTHSFLHLEFDPYKSENTQRAQELFCAHKKSALRGWGSFEDEMLGLSNSLQNLKESRHILDPKTCPHAGLPICVVGNGPSLDGLLDFIQSNQENMLIFSCGTALKVLKAHQIHVDFQIEIERIDYLKEVLLDAPLGDTPLMCANMINPSARQLAKEVFMFMRGGSASGYLFPHLAVEYSAPFVGNAGVALACLFSQTLILCGLDCGYIQGASKHAKGSYYGEEGTQIPPDALSVRPNFEGMLVYSDGLFLLSKEQMGMLFKKHGTLVYNLSNGAFIENTIPKRAQDLLLKKGSKSKALRRIKRAFKPQAPINLPLEGLQAFKEQIKQLLQKPISTKKELYARMDDLSALSLQKSQEDPLVGILLEGSLAHLGLHALAASLSLKQSQVPSFYAQIQEIITATLDKMVARCHWLAMGSRSK</sequence>
<protein>
    <recommendedName>
        <fullName evidence="5">Motility accessory factor</fullName>
    </recommendedName>
</protein>
<dbReference type="eggNOG" id="COG2604">
    <property type="taxonomic scope" value="Bacteria"/>
</dbReference>
<accession>F8KQY7</accession>
<dbReference type="HOGENOM" id="CLU_015666_1_0_7"/>
<dbReference type="Proteomes" id="UP000008387">
    <property type="component" value="Chromosome"/>
</dbReference>
<organism evidence="3 4">
    <name type="scientific">Helicobacter bizzozeronii (strain CIII-1)</name>
    <dbReference type="NCBI Taxonomy" id="1002804"/>
    <lineage>
        <taxon>Bacteria</taxon>
        <taxon>Pseudomonadati</taxon>
        <taxon>Campylobacterota</taxon>
        <taxon>Epsilonproteobacteria</taxon>
        <taxon>Campylobacterales</taxon>
        <taxon>Helicobacteraceae</taxon>
        <taxon>Helicobacter</taxon>
    </lineage>
</organism>
<dbReference type="EMBL" id="FR871757">
    <property type="protein sequence ID" value="CCB79148.1"/>
    <property type="molecule type" value="Genomic_DNA"/>
</dbReference>
<dbReference type="KEGG" id="hbi:HBZC1_01620"/>
<dbReference type="RefSeq" id="WP_013889658.1">
    <property type="nucleotide sequence ID" value="NC_015674.1"/>
</dbReference>
<feature type="domain" description="Glycosyltransferase Maf N-terminal" evidence="2">
    <location>
        <begin position="12"/>
        <end position="201"/>
    </location>
</feature>
<proteinExistence type="predicted"/>
<gene>
    <name evidence="3" type="ordered locus">HBZC1_01620</name>
</gene>
<dbReference type="Pfam" id="PF20157">
    <property type="entry name" value="Maf_flag10_N"/>
    <property type="match status" value="1"/>
</dbReference>
<evidence type="ECO:0000313" key="3">
    <source>
        <dbReference type="EMBL" id="CCB79148.1"/>
    </source>
</evidence>
<dbReference type="InterPro" id="IPR002826">
    <property type="entry name" value="MptE-like"/>
</dbReference>
<name>F8KQY7_HELBC</name>
<dbReference type="InterPro" id="IPR045376">
    <property type="entry name" value="Maf_N"/>
</dbReference>
<dbReference type="Pfam" id="PF01973">
    <property type="entry name" value="MptE-like"/>
    <property type="match status" value="1"/>
</dbReference>
<reference evidence="3 4" key="1">
    <citation type="journal article" date="2011" name="J. Bacteriol.">
        <title>Genome sequence of Helicobacter bizzozeronii strain CIII-1, an isolate from human gastric mucosa.</title>
        <authorList>
            <person name="Schott T."/>
            <person name="Rossi M."/>
            <person name="Hanninen M.L."/>
        </authorList>
    </citation>
    <scope>NUCLEOTIDE SEQUENCE [LARGE SCALE GENOMIC DNA]</scope>
    <source>
        <strain evidence="3 4">CIII-1</strain>
    </source>
</reference>
<feature type="domain" description="6-hydroxymethylpterin diphosphokinase MptE-like" evidence="1">
    <location>
        <begin position="255"/>
        <end position="416"/>
    </location>
</feature>
<dbReference type="STRING" id="1002804.HBZC1_01620"/>
<keyword evidence="4" id="KW-1185">Reference proteome</keyword>
<dbReference type="AlphaFoldDB" id="F8KQY7"/>
<evidence type="ECO:0000259" key="2">
    <source>
        <dbReference type="Pfam" id="PF20157"/>
    </source>
</evidence>
<dbReference type="PANTHER" id="PTHR41786">
    <property type="entry name" value="MOTILITY ACCESSORY FACTOR MAF"/>
    <property type="match status" value="1"/>
</dbReference>
<evidence type="ECO:0000259" key="1">
    <source>
        <dbReference type="Pfam" id="PF01973"/>
    </source>
</evidence>
<evidence type="ECO:0000313" key="4">
    <source>
        <dbReference type="Proteomes" id="UP000008387"/>
    </source>
</evidence>
<evidence type="ECO:0008006" key="5">
    <source>
        <dbReference type="Google" id="ProtNLM"/>
    </source>
</evidence>